<accession>A0A7R8ZJG2</accession>
<name>A0A7R8ZJG2_9CRUS</name>
<dbReference type="SMART" id="SM00032">
    <property type="entry name" value="CCP"/>
    <property type="match status" value="2"/>
</dbReference>
<comment type="caution">
    <text evidence="3">Lacks conserved residue(s) required for the propagation of feature annotation.</text>
</comment>
<dbReference type="EMBL" id="OB660963">
    <property type="protein sequence ID" value="CAD7226882.1"/>
    <property type="molecule type" value="Genomic_DNA"/>
</dbReference>
<dbReference type="SUPFAM" id="SSF56436">
    <property type="entry name" value="C-type lectin-like"/>
    <property type="match status" value="2"/>
</dbReference>
<dbReference type="PROSITE" id="PS50923">
    <property type="entry name" value="SUSHI"/>
    <property type="match status" value="3"/>
</dbReference>
<gene>
    <name evidence="4" type="ORF">CTOB1V02_LOCUS4796</name>
</gene>
<reference evidence="4" key="1">
    <citation type="submission" date="2020-11" db="EMBL/GenBank/DDBJ databases">
        <authorList>
            <person name="Tran Van P."/>
        </authorList>
    </citation>
    <scope>NUCLEOTIDE SEQUENCE</scope>
</reference>
<evidence type="ECO:0000313" key="4">
    <source>
        <dbReference type="EMBL" id="CAD7226882.1"/>
    </source>
</evidence>
<keyword evidence="3" id="KW-0768">Sushi</keyword>
<sequence>MTVPSSRYIRSPDDSCFYLDERKKDLKTAAEFCHEEFNGTLAEFDEFEMVLLIKRLNSLNVTSARTWFHTRSEKVYWDEPVGLEPEIAIKYWKFKNGSILPTAMFAEGFPTKRMASHHCSILTPTGLRDGECEAAVPTLCSMSLDSVELNCSAPMDNTPLGFLTTSPASNYIWNDVVNYECYCNGVWSQTAIKTTPSTCLGGSGWTNDGIRLDYCQHVPLENGELATNEGKACYLVVDNPPPTHPILKEKTGIFRAAAYCQSLGHVLAEPFNEDFRSIQKAMLRLYVRLLPSIDNTTFDKIAYIGLNKRNPYGHTTNQYRKRDNQTMSDTELVDVWSNLRSASSEDCVGILFDSGTPNAAACDNRNHSFAVCQLSQGATEAFSLDCIDPPWHSEMDPRMIEVSSPTPQTPGSVASFLCPAGEAMPIQQSNQIQLECIGENVGWLLKSGFPNETCSPVCDPPPTAGLVNTRYNISDSVTYYVPNDTIVYTCTTGNWFNVSGGGPPAHISTCTENSTWDHLPVTQCVPDWTFCLEDPVYSLDTMYRVFVPELEPHPEGTWARYECKCEMVRTTNASIKDANIQCYQGDWFPNGQPACFKGCDANPPTLENVTYVDFLDSSFRANLTYICHENFTNPLTRENTTLAQCFGPAGWIFPKHTDFMGCIPFCSKLLLPDELTFVDEEELPNVFLPDEAVTVRCRRGSFELPRRVWEISTVCKHNHSWTQSSFPGCRRTSGPRVAYELTPLCYVSLSSVIGNRRCIENRRHSYCRRLKNMSIDSRKYREVKNWGTANGLTQKITDVGKLENGERTHSKIADVDNWGTVKGLTQRSQTWTTGERRGKLGNGKRTHSKIADVDNWGTTNGLTQKITDVGKLENGERTHSKIADVDNWGTVKGLTQRSQTWKTGER</sequence>
<dbReference type="InterPro" id="IPR035976">
    <property type="entry name" value="Sushi/SCR/CCP_sf"/>
</dbReference>
<dbReference type="InterPro" id="IPR000436">
    <property type="entry name" value="Sushi_SCR_CCP_dom"/>
</dbReference>
<evidence type="ECO:0000256" key="3">
    <source>
        <dbReference type="PROSITE-ProRule" id="PRU00302"/>
    </source>
</evidence>
<dbReference type="AlphaFoldDB" id="A0A7R8ZJG2"/>
<keyword evidence="2" id="KW-1015">Disulfide bond</keyword>
<dbReference type="SUPFAM" id="SSF57535">
    <property type="entry name" value="Complement control module/SCR domain"/>
    <property type="match status" value="1"/>
</dbReference>
<dbReference type="InterPro" id="IPR016186">
    <property type="entry name" value="C-type_lectin-like/link_sf"/>
</dbReference>
<dbReference type="Gene3D" id="3.10.100.10">
    <property type="entry name" value="Mannose-Binding Protein A, subunit A"/>
    <property type="match status" value="2"/>
</dbReference>
<dbReference type="InterPro" id="IPR007110">
    <property type="entry name" value="Ig-like_dom"/>
</dbReference>
<evidence type="ECO:0000256" key="2">
    <source>
        <dbReference type="ARBA" id="ARBA00023157"/>
    </source>
</evidence>
<dbReference type="CDD" id="cd00033">
    <property type="entry name" value="CCP"/>
    <property type="match status" value="1"/>
</dbReference>
<organism evidence="4">
    <name type="scientific">Cyprideis torosa</name>
    <dbReference type="NCBI Taxonomy" id="163714"/>
    <lineage>
        <taxon>Eukaryota</taxon>
        <taxon>Metazoa</taxon>
        <taxon>Ecdysozoa</taxon>
        <taxon>Arthropoda</taxon>
        <taxon>Crustacea</taxon>
        <taxon>Oligostraca</taxon>
        <taxon>Ostracoda</taxon>
        <taxon>Podocopa</taxon>
        <taxon>Podocopida</taxon>
        <taxon>Cytherocopina</taxon>
        <taxon>Cytheroidea</taxon>
        <taxon>Cytherideidae</taxon>
        <taxon>Cyprideis</taxon>
    </lineage>
</organism>
<dbReference type="InterPro" id="IPR016187">
    <property type="entry name" value="CTDL_fold"/>
</dbReference>
<evidence type="ECO:0000256" key="1">
    <source>
        <dbReference type="ARBA" id="ARBA00022729"/>
    </source>
</evidence>
<protein>
    <submittedName>
        <fullName evidence="4">Uncharacterized protein</fullName>
    </submittedName>
</protein>
<proteinExistence type="predicted"/>
<keyword evidence="1" id="KW-0732">Signal</keyword>
<dbReference type="PROSITE" id="PS50835">
    <property type="entry name" value="IG_LIKE"/>
    <property type="match status" value="1"/>
</dbReference>